<feature type="non-terminal residue" evidence="5">
    <location>
        <position position="1"/>
    </location>
</feature>
<feature type="region of interest" description="Disordered" evidence="4">
    <location>
        <begin position="1"/>
        <end position="44"/>
    </location>
</feature>
<dbReference type="GO" id="GO:0006355">
    <property type="term" value="P:regulation of DNA-templated transcription"/>
    <property type="evidence" value="ECO:0007669"/>
    <property type="project" value="TreeGrafter"/>
</dbReference>
<evidence type="ECO:0000313" key="6">
    <source>
        <dbReference type="Proteomes" id="UP000230423"/>
    </source>
</evidence>
<evidence type="ECO:0000256" key="2">
    <source>
        <dbReference type="ARBA" id="ARBA00023163"/>
    </source>
</evidence>
<feature type="region of interest" description="Disordered" evidence="4">
    <location>
        <begin position="139"/>
        <end position="179"/>
    </location>
</feature>
<evidence type="ECO:0000256" key="3">
    <source>
        <dbReference type="ARBA" id="ARBA00023242"/>
    </source>
</evidence>
<gene>
    <name evidence="5" type="ORF">TELCIR_18260</name>
</gene>
<dbReference type="GO" id="GO:0005634">
    <property type="term" value="C:nucleus"/>
    <property type="evidence" value="ECO:0007669"/>
    <property type="project" value="TreeGrafter"/>
</dbReference>
<organism evidence="5 6">
    <name type="scientific">Teladorsagia circumcincta</name>
    <name type="common">Brown stomach worm</name>
    <name type="synonym">Ostertagia circumcincta</name>
    <dbReference type="NCBI Taxonomy" id="45464"/>
    <lineage>
        <taxon>Eukaryota</taxon>
        <taxon>Metazoa</taxon>
        <taxon>Ecdysozoa</taxon>
        <taxon>Nematoda</taxon>
        <taxon>Chromadorea</taxon>
        <taxon>Rhabditida</taxon>
        <taxon>Rhabditina</taxon>
        <taxon>Rhabditomorpha</taxon>
        <taxon>Strongyloidea</taxon>
        <taxon>Trichostrongylidae</taxon>
        <taxon>Teladorsagia</taxon>
    </lineage>
</organism>
<feature type="compositionally biased region" description="Basic and acidic residues" evidence="4">
    <location>
        <begin position="169"/>
        <end position="179"/>
    </location>
</feature>
<keyword evidence="2" id="KW-0804">Transcription</keyword>
<evidence type="ECO:0000313" key="5">
    <source>
        <dbReference type="EMBL" id="PIO60248.1"/>
    </source>
</evidence>
<dbReference type="OrthoDB" id="6257037at2759"/>
<reference evidence="5 6" key="1">
    <citation type="submission" date="2015-09" db="EMBL/GenBank/DDBJ databases">
        <title>Draft genome of the parasitic nematode Teladorsagia circumcincta isolate WARC Sus (inbred).</title>
        <authorList>
            <person name="Mitreva M."/>
        </authorList>
    </citation>
    <scope>NUCLEOTIDE SEQUENCE [LARGE SCALE GENOMIC DNA]</scope>
    <source>
        <strain evidence="5 6">S</strain>
    </source>
</reference>
<proteinExistence type="predicted"/>
<dbReference type="PANTHER" id="PTHR16088">
    <property type="entry name" value="YY1 ASSOCIATED PROTEIN-RELATED"/>
    <property type="match status" value="1"/>
</dbReference>
<dbReference type="EMBL" id="KZ355846">
    <property type="protein sequence ID" value="PIO60248.1"/>
    <property type="molecule type" value="Genomic_DNA"/>
</dbReference>
<accession>A0A2G9TQS6</accession>
<evidence type="ECO:0000256" key="1">
    <source>
        <dbReference type="ARBA" id="ARBA00023015"/>
    </source>
</evidence>
<protein>
    <submittedName>
        <fullName evidence="5">Uncharacterized protein</fullName>
    </submittedName>
</protein>
<name>A0A2G9TQS6_TELCI</name>
<dbReference type="PANTHER" id="PTHR16088:SF3">
    <property type="entry name" value="GON-4-LIKE PROTEIN"/>
    <property type="match status" value="1"/>
</dbReference>
<feature type="compositionally biased region" description="Acidic residues" evidence="4">
    <location>
        <begin position="139"/>
        <end position="165"/>
    </location>
</feature>
<feature type="compositionally biased region" description="Basic and acidic residues" evidence="4">
    <location>
        <begin position="17"/>
        <end position="29"/>
    </location>
</feature>
<dbReference type="AlphaFoldDB" id="A0A2G9TQS6"/>
<sequence length="345" mass="39233">SRVMIESEPCCSSQPQESREVSRNDDDRNAICVDSSPPTSPEAEDVDCEEDIVDLCRRLDTQLEEKAKMHNLNALNVKSILHRLIKDPHVLSTLMGIKGDTDGIPSLKVTRSKVKHTAEPAKVELKPVAPPRTFLDVQFENEDDDEDYRPEDAQSDESDDDDEGNETLTTHDAERTRDREDALDVTVGADHAEDLVDDRLMNELDSRYYAGGTSSFFNIGNLAAAIESCHDIMGVTPVSQEHVRLYWVQKMLLPCKTTSQIRSHLRVARQHYDGEVNNRNPLYQIIVQALRGVCHLRFPFQRPIARFDTLQMWPEEERPIWYNKFMKQFVTIGPTVVMPAVVATE</sequence>
<feature type="non-terminal residue" evidence="5">
    <location>
        <position position="345"/>
    </location>
</feature>
<evidence type="ECO:0000256" key="4">
    <source>
        <dbReference type="SAM" id="MobiDB-lite"/>
    </source>
</evidence>
<dbReference type="Proteomes" id="UP000230423">
    <property type="component" value="Unassembled WGS sequence"/>
</dbReference>
<keyword evidence="3" id="KW-0539">Nucleus</keyword>
<dbReference type="GO" id="GO:0003712">
    <property type="term" value="F:transcription coregulator activity"/>
    <property type="evidence" value="ECO:0007669"/>
    <property type="project" value="TreeGrafter"/>
</dbReference>
<keyword evidence="6" id="KW-1185">Reference proteome</keyword>
<dbReference type="InterPro" id="IPR052435">
    <property type="entry name" value="YY1-Transcr_Regul"/>
</dbReference>
<keyword evidence="1" id="KW-0805">Transcription regulation</keyword>